<feature type="domain" description="FATC" evidence="11">
    <location>
        <begin position="2405"/>
        <end position="2437"/>
    </location>
</feature>
<dbReference type="SMART" id="SM00146">
    <property type="entry name" value="PI3Kc"/>
    <property type="match status" value="1"/>
</dbReference>
<dbReference type="InterPro" id="IPR011009">
    <property type="entry name" value="Kinase-like_dom_sf"/>
</dbReference>
<dbReference type="Gene3D" id="1.10.1070.11">
    <property type="entry name" value="Phosphatidylinositol 3-/4-kinase, catalytic domain"/>
    <property type="match status" value="1"/>
</dbReference>
<name>A0ABQ8J6L5_DERPT</name>
<evidence type="ECO:0000256" key="2">
    <source>
        <dbReference type="ARBA" id="ARBA00022679"/>
    </source>
</evidence>
<gene>
    <name evidence="12" type="primary">SMG1</name>
    <name evidence="12" type="ORF">DERP_010783</name>
</gene>
<organism evidence="12 13">
    <name type="scientific">Dermatophagoides pteronyssinus</name>
    <name type="common">European house dust mite</name>
    <dbReference type="NCBI Taxonomy" id="6956"/>
    <lineage>
        <taxon>Eukaryota</taxon>
        <taxon>Metazoa</taxon>
        <taxon>Ecdysozoa</taxon>
        <taxon>Arthropoda</taxon>
        <taxon>Chelicerata</taxon>
        <taxon>Arachnida</taxon>
        <taxon>Acari</taxon>
        <taxon>Acariformes</taxon>
        <taxon>Sarcoptiformes</taxon>
        <taxon>Astigmata</taxon>
        <taxon>Psoroptidia</taxon>
        <taxon>Analgoidea</taxon>
        <taxon>Pyroglyphidae</taxon>
        <taxon>Dermatophagoidinae</taxon>
        <taxon>Dermatophagoides</taxon>
    </lineage>
</organism>
<evidence type="ECO:0000256" key="7">
    <source>
        <dbReference type="SAM" id="Coils"/>
    </source>
</evidence>
<dbReference type="InterPro" id="IPR031559">
    <property type="entry name" value="SMG1"/>
</dbReference>
<dbReference type="Gene3D" id="3.30.1010.10">
    <property type="entry name" value="Phosphatidylinositol 3-kinase Catalytic Subunit, Chain A, domain 4"/>
    <property type="match status" value="1"/>
</dbReference>
<keyword evidence="7" id="KW-0175">Coiled coil</keyword>
<dbReference type="InterPro" id="IPR016024">
    <property type="entry name" value="ARM-type_fold"/>
</dbReference>
<protein>
    <recommendedName>
        <fullName evidence="1">non-specific serine/threonine protein kinase</fullName>
        <ecNumber evidence="1">2.7.11.1</ecNumber>
    </recommendedName>
</protein>
<feature type="compositionally biased region" description="Polar residues" evidence="8">
    <location>
        <begin position="42"/>
        <end position="56"/>
    </location>
</feature>
<dbReference type="InterPro" id="IPR000403">
    <property type="entry name" value="PI3/4_kinase_cat_dom"/>
</dbReference>
<feature type="compositionally biased region" description="Polar residues" evidence="8">
    <location>
        <begin position="21"/>
        <end position="30"/>
    </location>
</feature>
<dbReference type="SUPFAM" id="SSF48371">
    <property type="entry name" value="ARM repeat"/>
    <property type="match status" value="1"/>
</dbReference>
<evidence type="ECO:0000313" key="13">
    <source>
        <dbReference type="Proteomes" id="UP000887458"/>
    </source>
</evidence>
<dbReference type="InterPro" id="IPR003152">
    <property type="entry name" value="FATC_dom"/>
</dbReference>
<dbReference type="PROSITE" id="PS50290">
    <property type="entry name" value="PI3_4_KINASE_3"/>
    <property type="match status" value="1"/>
</dbReference>
<dbReference type="EMBL" id="NJHN03000065">
    <property type="protein sequence ID" value="KAH9418229.1"/>
    <property type="molecule type" value="Genomic_DNA"/>
</dbReference>
<feature type="domain" description="FAT" evidence="10">
    <location>
        <begin position="1279"/>
        <end position="1768"/>
    </location>
</feature>
<feature type="coiled-coil region" evidence="7">
    <location>
        <begin position="2312"/>
        <end position="2372"/>
    </location>
</feature>
<keyword evidence="2" id="KW-0808">Transferase</keyword>
<keyword evidence="5" id="KW-0067">ATP-binding</keyword>
<evidence type="ECO:0000256" key="1">
    <source>
        <dbReference type="ARBA" id="ARBA00012513"/>
    </source>
</evidence>
<evidence type="ECO:0000256" key="3">
    <source>
        <dbReference type="ARBA" id="ARBA00022741"/>
    </source>
</evidence>
<feature type="compositionally biased region" description="Polar residues" evidence="8">
    <location>
        <begin position="91"/>
        <end position="100"/>
    </location>
</feature>
<feature type="compositionally biased region" description="Low complexity" evidence="8">
    <location>
        <begin position="111"/>
        <end position="121"/>
    </location>
</feature>
<evidence type="ECO:0000256" key="8">
    <source>
        <dbReference type="SAM" id="MobiDB-lite"/>
    </source>
</evidence>
<evidence type="ECO:0000259" key="10">
    <source>
        <dbReference type="PROSITE" id="PS51189"/>
    </source>
</evidence>
<dbReference type="PROSITE" id="PS51189">
    <property type="entry name" value="FAT"/>
    <property type="match status" value="1"/>
</dbReference>
<keyword evidence="3" id="KW-0547">Nucleotide-binding</keyword>
<dbReference type="EC" id="2.7.11.1" evidence="1"/>
<dbReference type="InterPro" id="IPR050517">
    <property type="entry name" value="DDR_Repair_Kinase"/>
</dbReference>
<dbReference type="PANTHER" id="PTHR11139:SF119">
    <property type="entry name" value="SERINE_THREONINE-PROTEIN KINASE SMG1"/>
    <property type="match status" value="1"/>
</dbReference>
<dbReference type="InterPro" id="IPR036940">
    <property type="entry name" value="PI3/4_kinase_cat_sf"/>
</dbReference>
<keyword evidence="6" id="KW-0866">Nonsense-mediated mRNA decay</keyword>
<dbReference type="Pfam" id="PF00454">
    <property type="entry name" value="PI3_PI4_kinase"/>
    <property type="match status" value="1"/>
</dbReference>
<evidence type="ECO:0000313" key="12">
    <source>
        <dbReference type="EMBL" id="KAH9418229.1"/>
    </source>
</evidence>
<sequence length="2437" mass="283867">MSGRRESAAMGSGGGGGSGNYRYNNQFNHQNRGDNRRDRNYHSNSSTTTPIKSYYSNGLIGDNDRRRNVSNERQQQQQHDADDDTDESEKSNGYNKNGNFSHGKHPYYHHQNNQNNNQSQQRMTTIPIQCQNDLQNFLNIIRPFTSLTEKKSWPNTFKDLTIFYRSAKSMRNNIFIERIFTESLRAFEKIFKEKLYKNTVEEMIDCMAALCDSLETSKSDLFEWIFKIYFQQSTSEENRLIILRCLSSIMINCQMIAMDNYFFIQLKLKKSLETTNNIEIFLQILELIIVIGQRSPNSLQRHIEDLMDILLGWYLDGHQTIMTLYLIENIILSFDFKNHLKFSNMLLRSFIEDVEKYFHESMFNLKRTTESSSKANVESINSRLHTMALRIRLFAIFYRKIFMENRKECQKLMLVNTEQNFQFCIDSMAIIIKVIINLSPYKSLTMFEELLIECNQSIIILMETFSILFDADICFRLLEKDCYDYCQILFDIMDIQISSKKSIITGLDFIRLFTTTKDQSYDSIITNEQKCLIGLYVDLILLTEIANTKHSLIAMLALSPNFLELMLYHINLSNEWLADEYSSIHHSLLYLFCSYCQKHHNFLPQSSLFVNQSSSSINNNNNNVLRYSTNSNALNSIFPLSNIGSILDNNHHSQSSLANTAINLSSSNNNSSSLRFSPNSHASNYFVDIIKNLKSILSINKLKMDSIIVCLRLCENIVQYFGTVNKQSTTVIALDEFVELIEIVSEYSFANDYQICRLSCTIAKNLMPLIDDQSLSLYWQVFYNYRRACEFNLAHTDNNINHLFLDLLSLLPVCSMTKTNRRIAKTIQQSYTIQNKIFIHPEESHLTIVCVMNKQPSEHFSALTFQKFFDFIQNGGNGDGGDNSFNWLFRTLYASIDDERLKIPNQIRSTLCYLPLISNNLDMIKIFQYNYWTAIFWICFEFVQLCIENRLKTPLGKPQDTFTKIESLIKMFVAEISTNSNVNRLQINATNNNQMTTSKPNTIRIHMLLMIMDNFDKLIYNAIHGNSLRLYCSSKLSKQFFKKNRATCSEWLNRNRRSIMVLASKVGQLSIVVHHGQELLRNYQSDRTLFTLDEIEFILLLMIDALIQMKASETIRGYYNWVKQYLAVKFVWIKAATDEANGRYERALIQYRNLLQDKVIDNGINVGGEQQQQQSSAANLNTLNLISSSKNFICNSYTVNFFRKRILNCLLNIENYDNALEWWKSTNCESNKTNINQMATNLFGSANIDYSYLKSLSTFTTEIHNDNDDDKNCRMTNDIVTSIDQLQQQQQRSMFFDIESSYHQIQSKLFQFANEFYQSYNDDNNVEMSKKFIEKLDDLIRQRIDPLIRSFNMCGMSVEIHFAMLQKISHQLRAIIQPPPTTTTTSEKIRFDLFEWEDLNIDQLINGLSWYRVFAKLNEKTNHIEQDNMKYSLNRLLLKTARKARKTQNMQLAEELLFQFAKVTALMNVNDHSLENNNRLINIVQNSLNNTLLNQNLLDFCYETSEYLYDKQEQESAINILLKSVDILLETTPKYTADSNNNNKTMSECTSRIFLKLVHYIQSDSNECCCLKQFEKLDMNTKFLAIDEKMSCIRNLNYFDNISGKLLLLSVNNCPSMAKAWYQLGDWCYRWGRRLSDIDTVGDQQQLMTNVIESSNGREANIIEFYKLAANSYIRFLHISGHNGCDDIDATLRLLRLILKHAPELREILEIGLKETPTKPWKNITLQLFSRLNHHEPYVRQSICELLCRIGSDSPHLIIFPAITGLLDDQKRDEDDDDEEVNSIDIDQSLVRNCYTSLLDTLSQRDPNLIVQAKLFVHELRRITVLWDELWIGILQHGMNEMKKQVVALEKEIEKTRKNINLYEKEKILFIKEQHNIFFRRLLYSLQLTNMLTSDTPETPHEEWFQKNFNQLINQLIESIANPENIYEPSNILFNYQNLFQTIRKRSLASNNYRFYMHDISPRLATLDNTIIPLPGLNGSNVMLKGVFKTVSILHTYTKPKKIILIGSDGRNYSYLFKGHEDLHLDERIMQFLSIINQMIAKFGPTISQQNNNINNDRLFIRARHYSVTPLGNKSGLIQWVEGGHALYNLYKRWLSNREISLDEINKRITANEIFKCKLAEHGMTSENRNDWNTDLLRKVFDELSTETPNDLIAKELWCSSVNSFDHWNLTQNFITSNAIMSVIGYILGLGDRHLDNILLDLTTGEVIHIDYNICFEKGKTLRVPEMVLCRLTQNIVNTFGVTGVDGTFRISCENVLKILRKGKETLLTLLEAFVYDPLIDWTPEHEEGFTGAIYGGAKIAQLANEGKIIPKKQMEKENQEAIERLKQLMKSVEQRNSDWPKINNEEPQQDLQILANQAKQSDNNKNNQQQQVIETRKNKRNVYAFSVWKRIRMKLDGRDPDPNKRLSIYDQVNHLINESISMENLSRMYEGWTSWV</sequence>
<feature type="coiled-coil region" evidence="7">
    <location>
        <begin position="1839"/>
        <end position="1866"/>
    </location>
</feature>
<dbReference type="InterPro" id="IPR018936">
    <property type="entry name" value="PI3/4_kinase_CS"/>
</dbReference>
<dbReference type="Proteomes" id="UP000887458">
    <property type="component" value="Unassembled WGS sequence"/>
</dbReference>
<reference evidence="12 13" key="1">
    <citation type="journal article" date="2018" name="J. Allergy Clin. Immunol.">
        <title>High-quality assembly of Dermatophagoides pteronyssinus genome and transcriptome reveals a wide range of novel allergens.</title>
        <authorList>
            <person name="Liu X.Y."/>
            <person name="Yang K.Y."/>
            <person name="Wang M.Q."/>
            <person name="Kwok J.S."/>
            <person name="Zeng X."/>
            <person name="Yang Z."/>
            <person name="Xiao X.J."/>
            <person name="Lau C.P."/>
            <person name="Li Y."/>
            <person name="Huang Z.M."/>
            <person name="Ba J.G."/>
            <person name="Yim A.K."/>
            <person name="Ouyang C.Y."/>
            <person name="Ngai S.M."/>
            <person name="Chan T.F."/>
            <person name="Leung E.L."/>
            <person name="Liu L."/>
            <person name="Liu Z.G."/>
            <person name="Tsui S.K."/>
        </authorList>
    </citation>
    <scope>NUCLEOTIDE SEQUENCE [LARGE SCALE GENOMIC DNA]</scope>
    <source>
        <strain evidence="12">Derp</strain>
    </source>
</reference>
<keyword evidence="4 12" id="KW-0418">Kinase</keyword>
<dbReference type="PANTHER" id="PTHR11139">
    <property type="entry name" value="ATAXIA TELANGIECTASIA MUTATED ATM -RELATED"/>
    <property type="match status" value="1"/>
</dbReference>
<dbReference type="PROSITE" id="PS51190">
    <property type="entry name" value="FATC"/>
    <property type="match status" value="1"/>
</dbReference>
<feature type="region of interest" description="Disordered" evidence="8">
    <location>
        <begin position="1"/>
        <end position="122"/>
    </location>
</feature>
<reference evidence="12 13" key="2">
    <citation type="journal article" date="2022" name="Mol. Biol. Evol.">
        <title>Comparative Genomics Reveals Insights into the Divergent Evolution of Astigmatic Mites and Household Pest Adaptations.</title>
        <authorList>
            <person name="Xiong Q."/>
            <person name="Wan A.T."/>
            <person name="Liu X."/>
            <person name="Fung C.S."/>
            <person name="Xiao X."/>
            <person name="Malainual N."/>
            <person name="Hou J."/>
            <person name="Wang L."/>
            <person name="Wang M."/>
            <person name="Yang K.Y."/>
            <person name="Cui Y."/>
            <person name="Leung E.L."/>
            <person name="Nong W."/>
            <person name="Shin S.K."/>
            <person name="Au S.W."/>
            <person name="Jeong K.Y."/>
            <person name="Chew F.T."/>
            <person name="Hui J.H."/>
            <person name="Leung T.F."/>
            <person name="Tungtrongchitr A."/>
            <person name="Zhong N."/>
            <person name="Liu Z."/>
            <person name="Tsui S.K."/>
        </authorList>
    </citation>
    <scope>NUCLEOTIDE SEQUENCE [LARGE SCALE GENOMIC DNA]</scope>
    <source>
        <strain evidence="12">Derp</strain>
    </source>
</reference>
<dbReference type="SMART" id="SM01343">
    <property type="entry name" value="FATC"/>
    <property type="match status" value="1"/>
</dbReference>
<dbReference type="SUPFAM" id="SSF56112">
    <property type="entry name" value="Protein kinase-like (PK-like)"/>
    <property type="match status" value="1"/>
</dbReference>
<dbReference type="Pfam" id="PF15785">
    <property type="entry name" value="SMG1"/>
    <property type="match status" value="2"/>
</dbReference>
<proteinExistence type="predicted"/>
<evidence type="ECO:0000256" key="6">
    <source>
        <dbReference type="ARBA" id="ARBA00023161"/>
    </source>
</evidence>
<evidence type="ECO:0000259" key="11">
    <source>
        <dbReference type="PROSITE" id="PS51190"/>
    </source>
</evidence>
<dbReference type="GO" id="GO:0016301">
    <property type="term" value="F:kinase activity"/>
    <property type="evidence" value="ECO:0007669"/>
    <property type="project" value="UniProtKB-KW"/>
</dbReference>
<feature type="domain" description="PI3K/PI4K catalytic" evidence="9">
    <location>
        <begin position="1987"/>
        <end position="2324"/>
    </location>
</feature>
<accession>A0ABQ8J6L5</accession>
<evidence type="ECO:0000256" key="5">
    <source>
        <dbReference type="ARBA" id="ARBA00022840"/>
    </source>
</evidence>
<dbReference type="Pfam" id="PF02260">
    <property type="entry name" value="FATC"/>
    <property type="match status" value="1"/>
</dbReference>
<dbReference type="PROSITE" id="PS00916">
    <property type="entry name" value="PI3_4_KINASE_2"/>
    <property type="match status" value="1"/>
</dbReference>
<keyword evidence="13" id="KW-1185">Reference proteome</keyword>
<dbReference type="SMART" id="SM01345">
    <property type="entry name" value="Rapamycin_bind"/>
    <property type="match status" value="1"/>
</dbReference>
<evidence type="ECO:0000256" key="4">
    <source>
        <dbReference type="ARBA" id="ARBA00022777"/>
    </source>
</evidence>
<comment type="caution">
    <text evidence="12">The sequence shown here is derived from an EMBL/GenBank/DDBJ whole genome shotgun (WGS) entry which is preliminary data.</text>
</comment>
<evidence type="ECO:0000259" key="9">
    <source>
        <dbReference type="PROSITE" id="PS50290"/>
    </source>
</evidence>
<dbReference type="InterPro" id="IPR014009">
    <property type="entry name" value="PIK_FAT"/>
</dbReference>
<feature type="compositionally biased region" description="Basic and acidic residues" evidence="8">
    <location>
        <begin position="31"/>
        <end position="41"/>
    </location>
</feature>